<dbReference type="Pfam" id="PF23847">
    <property type="entry name" value="DUF7211"/>
    <property type="match status" value="1"/>
</dbReference>
<dbReference type="RefSeq" id="WP_055215528.1">
    <property type="nucleotide sequence ID" value="NZ_CZBU01000003.1"/>
</dbReference>
<reference evidence="2 3" key="1">
    <citation type="submission" date="2015-09" db="EMBL/GenBank/DDBJ databases">
        <authorList>
            <consortium name="Pathogen Informatics"/>
        </authorList>
    </citation>
    <scope>NUCLEOTIDE SEQUENCE [LARGE SCALE GENOMIC DNA]</scope>
    <source>
        <strain evidence="2 3">2789STDY5834875</strain>
    </source>
</reference>
<gene>
    <name evidence="2" type="ORF">ERS852490_01385</name>
</gene>
<sequence length="177" mass="20184">MEQNELMHYGVMGMKWGIKRAASKSSQNNKLELKALRYDKKAAIQSKKSENAHSKNDLGTANKKAKKANEYLKKAAKLQTKALKTDNDIKRSNLEKKAETLKYKSAKKNIDADRISKLTGYGYEAMHYSVKSDKFKKKAAKARMMISSNNKYIAMMNHRVSTLPKDKQELAMKYLGK</sequence>
<feature type="region of interest" description="Disordered" evidence="1">
    <location>
        <begin position="44"/>
        <end position="65"/>
    </location>
</feature>
<dbReference type="InterPro" id="IPR055635">
    <property type="entry name" value="DUF7211"/>
</dbReference>
<dbReference type="EMBL" id="CZBU01000003">
    <property type="protein sequence ID" value="CUQ77084.1"/>
    <property type="molecule type" value="Genomic_DNA"/>
</dbReference>
<protein>
    <submittedName>
        <fullName evidence="2">Uncharacterized protein</fullName>
    </submittedName>
</protein>
<evidence type="ECO:0000313" key="2">
    <source>
        <dbReference type="EMBL" id="CUQ77084.1"/>
    </source>
</evidence>
<accession>A0A174YPP8</accession>
<evidence type="ECO:0000313" key="3">
    <source>
        <dbReference type="Proteomes" id="UP000095621"/>
    </source>
</evidence>
<feature type="compositionally biased region" description="Basic and acidic residues" evidence="1">
    <location>
        <begin position="44"/>
        <end position="56"/>
    </location>
</feature>
<dbReference type="Proteomes" id="UP000095621">
    <property type="component" value="Unassembled WGS sequence"/>
</dbReference>
<evidence type="ECO:0000256" key="1">
    <source>
        <dbReference type="SAM" id="MobiDB-lite"/>
    </source>
</evidence>
<dbReference type="AlphaFoldDB" id="A0A174YPP8"/>
<organism evidence="2 3">
    <name type="scientific">Lachnospira eligens</name>
    <dbReference type="NCBI Taxonomy" id="39485"/>
    <lineage>
        <taxon>Bacteria</taxon>
        <taxon>Bacillati</taxon>
        <taxon>Bacillota</taxon>
        <taxon>Clostridia</taxon>
        <taxon>Lachnospirales</taxon>
        <taxon>Lachnospiraceae</taxon>
        <taxon>Lachnospira</taxon>
    </lineage>
</organism>
<name>A0A174YPP8_9FIRM</name>
<proteinExistence type="predicted"/>